<dbReference type="Pfam" id="PF17929">
    <property type="entry name" value="TetR_C_34"/>
    <property type="match status" value="1"/>
</dbReference>
<sequence length="212" mass="24720">MSFIRARGEEQKKIRIQQIVDAAASLYAEVGYDKVTFSQIGRKLSFSRLNLYNYFHCKEDIFLTLLLQDIRCMVEDAEKTFSGAVTDRDAFCLAWAELNLRHQRMLSLFSITNTVILKDASTEMHRRFRMEMRQATNKLKGLVQELFPQFSPEQAALFVECESSYALTLYPASLEYKNRMHIEIFRDADWGTRDFISQDVTFLKVLLNGLEK</sequence>
<dbReference type="AlphaFoldDB" id="A0A1G6NDG1"/>
<dbReference type="InterPro" id="IPR041483">
    <property type="entry name" value="TetR_C_34"/>
</dbReference>
<dbReference type="Gene3D" id="1.10.357.10">
    <property type="entry name" value="Tetracycline Repressor, domain 2"/>
    <property type="match status" value="1"/>
</dbReference>
<dbReference type="Proteomes" id="UP000198943">
    <property type="component" value="Unassembled WGS sequence"/>
</dbReference>
<protein>
    <submittedName>
        <fullName evidence="4">Transcriptional regulator, TetR family</fullName>
    </submittedName>
</protein>
<dbReference type="Pfam" id="PF00440">
    <property type="entry name" value="TetR_N"/>
    <property type="match status" value="1"/>
</dbReference>
<evidence type="ECO:0000313" key="4">
    <source>
        <dbReference type="EMBL" id="SDC65225.1"/>
    </source>
</evidence>
<keyword evidence="1 2" id="KW-0238">DNA-binding</keyword>
<organism evidence="4 5">
    <name type="scientific">Succiniclasticum ruminis</name>
    <dbReference type="NCBI Taxonomy" id="40841"/>
    <lineage>
        <taxon>Bacteria</taxon>
        <taxon>Bacillati</taxon>
        <taxon>Bacillota</taxon>
        <taxon>Negativicutes</taxon>
        <taxon>Acidaminococcales</taxon>
        <taxon>Acidaminococcaceae</taxon>
        <taxon>Succiniclasticum</taxon>
    </lineage>
</organism>
<keyword evidence="5" id="KW-1185">Reference proteome</keyword>
<evidence type="ECO:0000256" key="1">
    <source>
        <dbReference type="ARBA" id="ARBA00023125"/>
    </source>
</evidence>
<evidence type="ECO:0000259" key="3">
    <source>
        <dbReference type="PROSITE" id="PS50977"/>
    </source>
</evidence>
<evidence type="ECO:0000313" key="5">
    <source>
        <dbReference type="Proteomes" id="UP000198943"/>
    </source>
</evidence>
<dbReference type="PROSITE" id="PS50977">
    <property type="entry name" value="HTH_TETR_2"/>
    <property type="match status" value="1"/>
</dbReference>
<feature type="DNA-binding region" description="H-T-H motif" evidence="2">
    <location>
        <begin position="36"/>
        <end position="55"/>
    </location>
</feature>
<reference evidence="5" key="1">
    <citation type="submission" date="2016-10" db="EMBL/GenBank/DDBJ databases">
        <authorList>
            <person name="Varghese N."/>
            <person name="Submissions S."/>
        </authorList>
    </citation>
    <scope>NUCLEOTIDE SEQUENCE [LARGE SCALE GENOMIC DNA]</scope>
    <source>
        <strain evidence="5">DSM 11005</strain>
    </source>
</reference>
<accession>A0A1G6NDG1</accession>
<proteinExistence type="predicted"/>
<evidence type="ECO:0000256" key="2">
    <source>
        <dbReference type="PROSITE-ProRule" id="PRU00335"/>
    </source>
</evidence>
<name>A0A1G6NDG1_9FIRM</name>
<dbReference type="GO" id="GO:0003677">
    <property type="term" value="F:DNA binding"/>
    <property type="evidence" value="ECO:0007669"/>
    <property type="project" value="UniProtKB-UniRule"/>
</dbReference>
<dbReference type="PRINTS" id="PR00455">
    <property type="entry name" value="HTHTETR"/>
</dbReference>
<dbReference type="RefSeq" id="WP_176760514.1">
    <property type="nucleotide sequence ID" value="NZ_FMYW01000013.1"/>
</dbReference>
<dbReference type="SUPFAM" id="SSF46689">
    <property type="entry name" value="Homeodomain-like"/>
    <property type="match status" value="1"/>
</dbReference>
<dbReference type="EMBL" id="FMYW01000013">
    <property type="protein sequence ID" value="SDC65225.1"/>
    <property type="molecule type" value="Genomic_DNA"/>
</dbReference>
<feature type="domain" description="HTH tetR-type" evidence="3">
    <location>
        <begin position="13"/>
        <end position="73"/>
    </location>
</feature>
<dbReference type="InterPro" id="IPR001647">
    <property type="entry name" value="HTH_TetR"/>
</dbReference>
<dbReference type="InterPro" id="IPR009057">
    <property type="entry name" value="Homeodomain-like_sf"/>
</dbReference>
<gene>
    <name evidence="4" type="ORF">SAMN04487864_11318</name>
</gene>